<reference evidence="3 4" key="1">
    <citation type="submission" date="2022-10" db="EMBL/GenBank/DDBJ databases">
        <title>Xanthomonas sp. H13-6.</title>
        <authorList>
            <person name="Liu X."/>
            <person name="Deng Z."/>
            <person name="Jiang Y."/>
            <person name="Yu T."/>
            <person name="Ai J."/>
        </authorList>
    </citation>
    <scope>NUCLEOTIDE SEQUENCE [LARGE SCALE GENOMIC DNA]</scope>
    <source>
        <strain evidence="3 4">H13-6</strain>
    </source>
</reference>
<organism evidence="3 4">
    <name type="scientific">Xanthomonas chitinilytica</name>
    <dbReference type="NCBI Taxonomy" id="2989819"/>
    <lineage>
        <taxon>Bacteria</taxon>
        <taxon>Pseudomonadati</taxon>
        <taxon>Pseudomonadota</taxon>
        <taxon>Gammaproteobacteria</taxon>
        <taxon>Lysobacterales</taxon>
        <taxon>Lysobacteraceae</taxon>
        <taxon>Xanthomonas</taxon>
    </lineage>
</organism>
<dbReference type="RefSeq" id="WP_265128776.1">
    <property type="nucleotide sequence ID" value="NZ_JAPCHY010000014.1"/>
</dbReference>
<evidence type="ECO:0000313" key="4">
    <source>
        <dbReference type="Proteomes" id="UP001209922"/>
    </source>
</evidence>
<dbReference type="EMBL" id="JAPCHY010000014">
    <property type="protein sequence ID" value="MCW4473790.1"/>
    <property type="molecule type" value="Genomic_DNA"/>
</dbReference>
<keyword evidence="4" id="KW-1185">Reference proteome</keyword>
<evidence type="ECO:0000259" key="2">
    <source>
        <dbReference type="PROSITE" id="PS50914"/>
    </source>
</evidence>
<evidence type="ECO:0000313" key="3">
    <source>
        <dbReference type="EMBL" id="MCW4473790.1"/>
    </source>
</evidence>
<dbReference type="Pfam" id="PF04972">
    <property type="entry name" value="BON"/>
    <property type="match status" value="1"/>
</dbReference>
<sequence length="105" mass="10891">MAVERSDSLIGDDVVRALGQQGRFSQVLVQVRDGRVTLSGDVPGKADKQDAEKLVAGIEGVHGVHSHLNVDDGAQSFGPRGQAVRDNPDGRDDAATGEADLGSDG</sequence>
<dbReference type="Proteomes" id="UP001209922">
    <property type="component" value="Unassembled WGS sequence"/>
</dbReference>
<protein>
    <submittedName>
        <fullName evidence="3">BON domain-containing protein</fullName>
    </submittedName>
</protein>
<feature type="region of interest" description="Disordered" evidence="1">
    <location>
        <begin position="68"/>
        <end position="105"/>
    </location>
</feature>
<dbReference type="Gene3D" id="3.30.1340.30">
    <property type="match status" value="1"/>
</dbReference>
<dbReference type="PROSITE" id="PS50914">
    <property type="entry name" value="BON"/>
    <property type="match status" value="1"/>
</dbReference>
<dbReference type="InterPro" id="IPR007055">
    <property type="entry name" value="BON_dom"/>
</dbReference>
<comment type="caution">
    <text evidence="3">The sequence shown here is derived from an EMBL/GenBank/DDBJ whole genome shotgun (WGS) entry which is preliminary data.</text>
</comment>
<evidence type="ECO:0000256" key="1">
    <source>
        <dbReference type="SAM" id="MobiDB-lite"/>
    </source>
</evidence>
<feature type="domain" description="BON" evidence="2">
    <location>
        <begin position="6"/>
        <end position="72"/>
    </location>
</feature>
<accession>A0ABT3JZ59</accession>
<gene>
    <name evidence="3" type="ORF">OK345_14920</name>
</gene>
<proteinExistence type="predicted"/>
<name>A0ABT3JZ59_9XANT</name>